<feature type="compositionally biased region" description="Polar residues" evidence="1">
    <location>
        <begin position="1"/>
        <end position="11"/>
    </location>
</feature>
<evidence type="ECO:0000313" key="3">
    <source>
        <dbReference type="Proteomes" id="UP001202674"/>
    </source>
</evidence>
<name>A0AAE3FSK6_9EURY</name>
<feature type="region of interest" description="Disordered" evidence="1">
    <location>
        <begin position="1"/>
        <end position="69"/>
    </location>
</feature>
<protein>
    <submittedName>
        <fullName evidence="2">Uncharacterized protein</fullName>
    </submittedName>
</protein>
<sequence length="69" mass="8095">MSQFRWDQSSIGRERPQKVLELGRHAWTDADTRDTHTPERPSNERTGISFGQHPDTPLYGDYNPENRRV</sequence>
<dbReference type="EMBL" id="JAKRVY010000010">
    <property type="protein sequence ID" value="MCL9814867.1"/>
    <property type="molecule type" value="Genomic_DNA"/>
</dbReference>
<keyword evidence="3" id="KW-1185">Reference proteome</keyword>
<evidence type="ECO:0000313" key="2">
    <source>
        <dbReference type="EMBL" id="MCL9814867.1"/>
    </source>
</evidence>
<organism evidence="2 3">
    <name type="scientific">Natranaeroarchaeum aerophilus</name>
    <dbReference type="NCBI Taxonomy" id="2917711"/>
    <lineage>
        <taxon>Archaea</taxon>
        <taxon>Methanobacteriati</taxon>
        <taxon>Methanobacteriota</taxon>
        <taxon>Stenosarchaea group</taxon>
        <taxon>Halobacteria</taxon>
        <taxon>Halobacteriales</taxon>
        <taxon>Natronoarchaeaceae</taxon>
        <taxon>Natranaeroarchaeum</taxon>
    </lineage>
</organism>
<reference evidence="2 3" key="1">
    <citation type="journal article" date="2022" name="Syst. Appl. Microbiol.">
        <title>Natronocalculus amylovorans gen. nov., sp. nov., and Natranaeroarchaeum aerophilus sp. nov., dominant culturable amylolytic natronoarchaea from hypersaline soda lakes in southwestern Siberia.</title>
        <authorList>
            <person name="Sorokin D.Y."/>
            <person name="Elcheninov A.G."/>
            <person name="Khizhniak T.V."/>
            <person name="Koenen M."/>
            <person name="Bale N.J."/>
            <person name="Damste J.S.S."/>
            <person name="Kublanov I.V."/>
        </authorList>
    </citation>
    <scope>NUCLEOTIDE SEQUENCE [LARGE SCALE GENOMIC DNA]</scope>
    <source>
        <strain evidence="2 3">AArc-St1-1</strain>
    </source>
</reference>
<accession>A0AAE3FSK6</accession>
<feature type="compositionally biased region" description="Basic and acidic residues" evidence="1">
    <location>
        <begin position="12"/>
        <end position="43"/>
    </location>
</feature>
<comment type="caution">
    <text evidence="2">The sequence shown here is derived from an EMBL/GenBank/DDBJ whole genome shotgun (WGS) entry which is preliminary data.</text>
</comment>
<dbReference type="AlphaFoldDB" id="A0AAE3FSK6"/>
<dbReference type="RefSeq" id="WP_250598135.1">
    <property type="nucleotide sequence ID" value="NZ_JAKRVY010000010.1"/>
</dbReference>
<gene>
    <name evidence="2" type="ORF">AArcSt11_14505</name>
</gene>
<evidence type="ECO:0000256" key="1">
    <source>
        <dbReference type="SAM" id="MobiDB-lite"/>
    </source>
</evidence>
<proteinExistence type="predicted"/>
<dbReference type="Proteomes" id="UP001202674">
    <property type="component" value="Unassembled WGS sequence"/>
</dbReference>